<dbReference type="AlphaFoldDB" id="Q1PZ70"/>
<reference evidence="1" key="1">
    <citation type="journal article" date="2006" name="Nature">
        <title>Deciphering the evolution and metabolism of an anammox bacterium from a community genome.</title>
        <authorList>
            <person name="Strous M."/>
            <person name="Pelletier E."/>
            <person name="Mangenot S."/>
            <person name="Rattei T."/>
            <person name="Lehner A."/>
            <person name="Taylor M.W."/>
            <person name="Horn M."/>
            <person name="Daims H."/>
            <person name="Bartol-Mavel D."/>
            <person name="Wincker P."/>
            <person name="Barbe V."/>
            <person name="Fonknechten N."/>
            <person name="Vallenet D."/>
            <person name="Segurens B."/>
            <person name="Schenowitz-Truong C."/>
            <person name="Medigue C."/>
            <person name="Collingro A."/>
            <person name="Snel B."/>
            <person name="Dutilh B.E."/>
            <person name="OpDenCamp H.J.M."/>
            <person name="vanDerDrift C."/>
            <person name="Cirpus I."/>
            <person name="vanDePas-Schoonen K.T."/>
            <person name="Harhangi H.R."/>
            <person name="vanNiftrik L."/>
            <person name="Schmid M."/>
            <person name="Keltjens J."/>
            <person name="vanDeVossenberg J."/>
            <person name="Kartal B."/>
            <person name="Meier H."/>
            <person name="Frishman D."/>
            <person name="Huynen M.A."/>
            <person name="Mewes H."/>
            <person name="Weissenbach J."/>
            <person name="Jetten M.S.M."/>
            <person name="Wagner M."/>
            <person name="LePaslier D."/>
        </authorList>
    </citation>
    <scope>NUCLEOTIDE SEQUENCE</scope>
</reference>
<gene>
    <name evidence="1" type="ORF">kustd1637</name>
</gene>
<evidence type="ECO:0000313" key="1">
    <source>
        <dbReference type="EMBL" id="CAJ72382.1"/>
    </source>
</evidence>
<protein>
    <submittedName>
        <fullName evidence="1">Uncharacterized protein</fullName>
    </submittedName>
</protein>
<accession>Q1PZ70</accession>
<sequence length="88" mass="10130">MCRVFPANLPITNMFKQKTSHPVGGCPILKLGWVFKRQRSNDINFYPPLNTLPRREFNAETHGRASLLINALRLCILKNEHKKQEVDG</sequence>
<organism evidence="1">
    <name type="scientific">Kuenenia stuttgartiensis</name>
    <dbReference type="NCBI Taxonomy" id="174633"/>
    <lineage>
        <taxon>Bacteria</taxon>
        <taxon>Pseudomonadati</taxon>
        <taxon>Planctomycetota</taxon>
        <taxon>Candidatus Brocadiia</taxon>
        <taxon>Candidatus Brocadiales</taxon>
        <taxon>Candidatus Brocadiaceae</taxon>
        <taxon>Candidatus Kuenenia</taxon>
    </lineage>
</organism>
<dbReference type="EMBL" id="CT573072">
    <property type="protein sequence ID" value="CAJ72382.1"/>
    <property type="molecule type" value="Genomic_DNA"/>
</dbReference>
<reference evidence="1" key="2">
    <citation type="submission" date="2006-01" db="EMBL/GenBank/DDBJ databases">
        <authorList>
            <person name="Genoscope"/>
        </authorList>
    </citation>
    <scope>NUCLEOTIDE SEQUENCE</scope>
</reference>
<proteinExistence type="predicted"/>
<name>Q1PZ70_KUEST</name>